<comment type="caution">
    <text evidence="2">The sequence shown here is derived from an EMBL/GenBank/DDBJ whole genome shotgun (WGS) entry which is preliminary data.</text>
</comment>
<accession>A0A495X650</accession>
<dbReference type="AlphaFoldDB" id="A0A495X650"/>
<name>A0A495X650_9PSEU</name>
<protein>
    <recommendedName>
        <fullName evidence="4">Mce-associated membrane protein</fullName>
    </recommendedName>
</protein>
<evidence type="ECO:0000313" key="3">
    <source>
        <dbReference type="Proteomes" id="UP000272729"/>
    </source>
</evidence>
<reference evidence="2 3" key="1">
    <citation type="submission" date="2018-10" db="EMBL/GenBank/DDBJ databases">
        <title>Sequencing the genomes of 1000 actinobacteria strains.</title>
        <authorList>
            <person name="Klenk H.-P."/>
        </authorList>
    </citation>
    <scope>NUCLEOTIDE SEQUENCE [LARGE SCALE GENOMIC DNA]</scope>
    <source>
        <strain evidence="2 3">DSM 43911</strain>
    </source>
</reference>
<dbReference type="RefSeq" id="WP_246029736.1">
    <property type="nucleotide sequence ID" value="NZ_JBIUBA010000002.1"/>
</dbReference>
<evidence type="ECO:0000313" key="2">
    <source>
        <dbReference type="EMBL" id="RKT69472.1"/>
    </source>
</evidence>
<dbReference type="PROSITE" id="PS51257">
    <property type="entry name" value="PROKAR_LIPOPROTEIN"/>
    <property type="match status" value="1"/>
</dbReference>
<evidence type="ECO:0000256" key="1">
    <source>
        <dbReference type="SAM" id="MobiDB-lite"/>
    </source>
</evidence>
<feature type="compositionally biased region" description="Low complexity" evidence="1">
    <location>
        <begin position="52"/>
        <end position="65"/>
    </location>
</feature>
<gene>
    <name evidence="2" type="ORF">DFJ66_2702</name>
</gene>
<dbReference type="Proteomes" id="UP000272729">
    <property type="component" value="Unassembled WGS sequence"/>
</dbReference>
<keyword evidence="3" id="KW-1185">Reference proteome</keyword>
<proteinExistence type="predicted"/>
<dbReference type="EMBL" id="RBXR01000001">
    <property type="protein sequence ID" value="RKT69472.1"/>
    <property type="molecule type" value="Genomic_DNA"/>
</dbReference>
<evidence type="ECO:0008006" key="4">
    <source>
        <dbReference type="Google" id="ProtNLM"/>
    </source>
</evidence>
<feature type="region of interest" description="Disordered" evidence="1">
    <location>
        <begin position="44"/>
        <end position="70"/>
    </location>
</feature>
<organism evidence="2 3">
    <name type="scientific">Saccharothrix variisporea</name>
    <dbReference type="NCBI Taxonomy" id="543527"/>
    <lineage>
        <taxon>Bacteria</taxon>
        <taxon>Bacillati</taxon>
        <taxon>Actinomycetota</taxon>
        <taxon>Actinomycetes</taxon>
        <taxon>Pseudonocardiales</taxon>
        <taxon>Pseudonocardiaceae</taxon>
        <taxon>Saccharothrix</taxon>
    </lineage>
</organism>
<sequence length="202" mass="21129">MCLPFRCDDTDLRNDMNLFQSIATSLVAFIAVAACSPAISDSPALTGSPTGADASSPTEASAPAPGSTEGGAMAAYRGMWQAFAEAGATGDWTSPDLANYATGEALSLLTRGIKAQHDRGWVSRGEPVLSPSVKAATPPSAPKEVLITDCGDSTNWIRYEAVSGRPVADDPRGRRHIEAIVTQQSDGAWRVVKFAVQEIGTC</sequence>